<organism evidence="1 2">
    <name type="scientific">Mycolicibacterium duvalii</name>
    <dbReference type="NCBI Taxonomy" id="39688"/>
    <lineage>
        <taxon>Bacteria</taxon>
        <taxon>Bacillati</taxon>
        <taxon>Actinomycetota</taxon>
        <taxon>Actinomycetes</taxon>
        <taxon>Mycobacteriales</taxon>
        <taxon>Mycobacteriaceae</taxon>
        <taxon>Mycolicibacterium</taxon>
    </lineage>
</organism>
<dbReference type="RefSeq" id="WP_098006064.1">
    <property type="nucleotide sequence ID" value="NZ_AP022563.1"/>
</dbReference>
<keyword evidence="2" id="KW-1185">Reference proteome</keyword>
<dbReference type="KEGG" id="mdu:MDUV_18180"/>
<evidence type="ECO:0000313" key="2">
    <source>
        <dbReference type="Proteomes" id="UP000467006"/>
    </source>
</evidence>
<reference evidence="1 2" key="1">
    <citation type="journal article" date="2019" name="Emerg. Microbes Infect.">
        <title>Comprehensive subspecies identification of 175 nontuberculous mycobacteria species based on 7547 genomic profiles.</title>
        <authorList>
            <person name="Matsumoto Y."/>
            <person name="Kinjo T."/>
            <person name="Motooka D."/>
            <person name="Nabeya D."/>
            <person name="Jung N."/>
            <person name="Uechi K."/>
            <person name="Horii T."/>
            <person name="Iida T."/>
            <person name="Fujita J."/>
            <person name="Nakamura S."/>
        </authorList>
    </citation>
    <scope>NUCLEOTIDE SEQUENCE [LARGE SCALE GENOMIC DNA]</scope>
    <source>
        <strain evidence="1 2">JCM 6396</strain>
    </source>
</reference>
<dbReference type="AlphaFoldDB" id="A0A7I7K055"/>
<proteinExistence type="predicted"/>
<dbReference type="EMBL" id="AP022563">
    <property type="protein sequence ID" value="BBX16958.1"/>
    <property type="molecule type" value="Genomic_DNA"/>
</dbReference>
<name>A0A7I7K055_9MYCO</name>
<evidence type="ECO:0000313" key="1">
    <source>
        <dbReference type="EMBL" id="BBX16958.1"/>
    </source>
</evidence>
<sequence>MTQFKRGTDPEFHDATIRAARFVAAIQAGENAESAVPLIEARKAGRMDLFAIALGVRCAQLTGELYGDRVQVELDGWAMDAMFIAEKDADDDR</sequence>
<dbReference type="Proteomes" id="UP000467006">
    <property type="component" value="Chromosome"/>
</dbReference>
<accession>A0A7I7K055</accession>
<gene>
    <name evidence="1" type="ORF">MDUV_18180</name>
</gene>
<protein>
    <submittedName>
        <fullName evidence="1">Uncharacterized protein</fullName>
    </submittedName>
</protein>